<dbReference type="Proteomes" id="UP000276437">
    <property type="component" value="Chromosome"/>
</dbReference>
<evidence type="ECO:0000313" key="2">
    <source>
        <dbReference type="Proteomes" id="UP000276437"/>
    </source>
</evidence>
<protein>
    <recommendedName>
        <fullName evidence="3">Transposase</fullName>
    </recommendedName>
</protein>
<organism evidence="1 2">
    <name type="scientific">Methylomusa anaerophila</name>
    <dbReference type="NCBI Taxonomy" id="1930071"/>
    <lineage>
        <taxon>Bacteria</taxon>
        <taxon>Bacillati</taxon>
        <taxon>Bacillota</taxon>
        <taxon>Negativicutes</taxon>
        <taxon>Selenomonadales</taxon>
        <taxon>Sporomusaceae</taxon>
        <taxon>Methylomusa</taxon>
    </lineage>
</organism>
<dbReference type="Pfam" id="PF13565">
    <property type="entry name" value="HTH_32"/>
    <property type="match status" value="1"/>
</dbReference>
<proteinExistence type="predicted"/>
<dbReference type="KEGG" id="mana:MAMMFC1_01491"/>
<evidence type="ECO:0000313" key="1">
    <source>
        <dbReference type="EMBL" id="BBB90829.1"/>
    </source>
</evidence>
<gene>
    <name evidence="1" type="ORF">MAMMFC1_01491</name>
</gene>
<keyword evidence="2" id="KW-1185">Reference proteome</keyword>
<reference evidence="1 2" key="1">
    <citation type="journal article" date="2018" name="Int. J. Syst. Evol. Microbiol.">
        <title>Methylomusa anaerophila gen. nov., sp. nov., an anaerobic methanol-utilizing bacterium isolated from a microbial fuel cell.</title>
        <authorList>
            <person name="Amano N."/>
            <person name="Yamamuro A."/>
            <person name="Miyahara M."/>
            <person name="Kouzuma A."/>
            <person name="Abe T."/>
            <person name="Watanabe K."/>
        </authorList>
    </citation>
    <scope>NUCLEOTIDE SEQUENCE [LARGE SCALE GENOMIC DNA]</scope>
    <source>
        <strain evidence="1 2">MMFC1</strain>
    </source>
</reference>
<evidence type="ECO:0008006" key="3">
    <source>
        <dbReference type="Google" id="ProtNLM"/>
    </source>
</evidence>
<dbReference type="RefSeq" id="WP_126307783.1">
    <property type="nucleotide sequence ID" value="NZ_AP018449.1"/>
</dbReference>
<sequence>MNKKYHVKLNDREKEYVYQVMNQDKTCKSVKKRCTILLLADETVGKPPTQEEIAQRCGVSDVTAYQTIKDYSNQGIEYTLRSQKPAQLPRKPIITGEIEARIIALACSEPPKGFSRWTIRLLARKAVELEIIEAVGREAIRTTLKKHNLSLT</sequence>
<dbReference type="AlphaFoldDB" id="A0A348AID1"/>
<name>A0A348AID1_9FIRM</name>
<dbReference type="SUPFAM" id="SSF46689">
    <property type="entry name" value="Homeodomain-like"/>
    <property type="match status" value="1"/>
</dbReference>
<accession>A0A348AID1</accession>
<dbReference type="OrthoDB" id="69748at2"/>
<dbReference type="InterPro" id="IPR009057">
    <property type="entry name" value="Homeodomain-like_sf"/>
</dbReference>
<dbReference type="EMBL" id="AP018449">
    <property type="protein sequence ID" value="BBB90829.1"/>
    <property type="molecule type" value="Genomic_DNA"/>
</dbReference>